<accession>A0AAE0NR33</accession>
<evidence type="ECO:0000313" key="2">
    <source>
        <dbReference type="EMBL" id="KAK3385920.1"/>
    </source>
</evidence>
<organism evidence="2 3">
    <name type="scientific">Podospora didyma</name>
    <dbReference type="NCBI Taxonomy" id="330526"/>
    <lineage>
        <taxon>Eukaryota</taxon>
        <taxon>Fungi</taxon>
        <taxon>Dikarya</taxon>
        <taxon>Ascomycota</taxon>
        <taxon>Pezizomycotina</taxon>
        <taxon>Sordariomycetes</taxon>
        <taxon>Sordariomycetidae</taxon>
        <taxon>Sordariales</taxon>
        <taxon>Podosporaceae</taxon>
        <taxon>Podospora</taxon>
    </lineage>
</organism>
<feature type="compositionally biased region" description="Basic and acidic residues" evidence="1">
    <location>
        <begin position="27"/>
        <end position="43"/>
    </location>
</feature>
<evidence type="ECO:0000313" key="3">
    <source>
        <dbReference type="Proteomes" id="UP001285441"/>
    </source>
</evidence>
<feature type="compositionally biased region" description="Basic and acidic residues" evidence="1">
    <location>
        <begin position="57"/>
        <end position="84"/>
    </location>
</feature>
<dbReference type="EMBL" id="JAULSW010000004">
    <property type="protein sequence ID" value="KAK3385920.1"/>
    <property type="molecule type" value="Genomic_DNA"/>
</dbReference>
<sequence length="958" mass="106611">MVQPNSKISRAFPTTPTVNALLPSTKGSEKERKQLSTKAHDSTKSALDQKLQKKKQRETQGQHEDIIDHWRLGHDEPPPEDEKSWRQSLFETGSSESNFFHIVATQHKGKIPKMGRDWLERLALESPSLLTKENEYRSFAIEQGANKLPGLVFLISDLVIPDSTRKALEASAGHEAPCGHEPCPLWGVSPALRQFRSLKETIPLANVAARAIDASAPSNNPDTQSEDQAAETSPQCLHDQVSVGDLLKRERNLRNALKQALANGRAHEILKYLLYENRFDPDSDNPQIVEIKSFQNILNLCPDNTFIKEDSEGYTLLQSTVNLFDKSLIKYELQYDVIGALVQRSPASMFFEAKTNVYRRLDEVGKRIQREGKDWIDKVRNLIKGECIRYKEDIPDAELQAKKRKLLYGHCENEKKLSLNLTGESAIIDDVYVKMIIQKSGLQLETADGAEPYRSKRKQSPPLDSTGPPTAFPDPYVGFFDWLWNNCEVRKIMTLDIDDDGPEPHTNAGIRAGLSTGERDFGIEVWKWKKYDMCVDTIVKVAPKVRELHLFSRGNTAVLRGWSCRSGLAKLTELEKLFVEIYPTNEKDEQDCRAYAEEFMSKVTKHCLRLDRNSVIIGIYGKSSGGQSVNLLADPAVSGGVGQTLSLGRPKRDEWVKELRAYTEFITNLGMDMPDGVSEVPKSKLPSKLGDLEGAQWGWPFRADDQEYFVGPCKHGTEMAICVRDICPVAELYIARLDDSGTLEPNQKFTIKSCVEALRDEDKIAFEKLVKGAVDGHKAVLFGSLPDLGPNADASSYSPVGLHGVIKISSATRSGDVASDNLHQRSDFLLPGDEIEDSNGESARGSSFATAYAAGLASLVLYPFRVLNLRDPESSHARKAPLVAKTSAGMKLVFGHLAPETGSARNNIGRFVRPFQKLSPKGHKGTGEDSLRRLSEIVHDLVSDEDIQEVFPGGVPFD</sequence>
<evidence type="ECO:0000256" key="1">
    <source>
        <dbReference type="SAM" id="MobiDB-lite"/>
    </source>
</evidence>
<keyword evidence="3" id="KW-1185">Reference proteome</keyword>
<feature type="region of interest" description="Disordered" evidence="1">
    <location>
        <begin position="1"/>
        <end position="84"/>
    </location>
</feature>
<proteinExistence type="predicted"/>
<name>A0AAE0NR33_9PEZI</name>
<dbReference type="GO" id="GO:0006508">
    <property type="term" value="P:proteolysis"/>
    <property type="evidence" value="ECO:0007669"/>
    <property type="project" value="InterPro"/>
</dbReference>
<comment type="caution">
    <text evidence="2">The sequence shown here is derived from an EMBL/GenBank/DDBJ whole genome shotgun (WGS) entry which is preliminary data.</text>
</comment>
<gene>
    <name evidence="2" type="ORF">B0H63DRAFT_544419</name>
</gene>
<reference evidence="2" key="2">
    <citation type="submission" date="2023-06" db="EMBL/GenBank/DDBJ databases">
        <authorList>
            <consortium name="Lawrence Berkeley National Laboratory"/>
            <person name="Haridas S."/>
            <person name="Hensen N."/>
            <person name="Bonometti L."/>
            <person name="Westerberg I."/>
            <person name="Brannstrom I.O."/>
            <person name="Guillou S."/>
            <person name="Cros-Aarteil S."/>
            <person name="Calhoun S."/>
            <person name="Kuo A."/>
            <person name="Mondo S."/>
            <person name="Pangilinan J."/>
            <person name="Riley R."/>
            <person name="LaButti K."/>
            <person name="Andreopoulos B."/>
            <person name="Lipzen A."/>
            <person name="Chen C."/>
            <person name="Yanf M."/>
            <person name="Daum C."/>
            <person name="Ng V."/>
            <person name="Clum A."/>
            <person name="Steindorff A."/>
            <person name="Ohm R."/>
            <person name="Martin F."/>
            <person name="Silar P."/>
            <person name="Natvig D."/>
            <person name="Lalanne C."/>
            <person name="Gautier V."/>
            <person name="Ament-velasquez S.L."/>
            <person name="Kruys A."/>
            <person name="Hutchinson M.I."/>
            <person name="Powell A.J."/>
            <person name="Barry K."/>
            <person name="Miller A.N."/>
            <person name="Grigoriev I.V."/>
            <person name="Debuchy R."/>
            <person name="Gladieux P."/>
            <person name="Thoren M.H."/>
            <person name="Johannesson H."/>
        </authorList>
    </citation>
    <scope>NUCLEOTIDE SEQUENCE</scope>
    <source>
        <strain evidence="2">CBS 232.78</strain>
    </source>
</reference>
<protein>
    <recommendedName>
        <fullName evidence="4">Peptidase S8/S53 domain-containing protein</fullName>
    </recommendedName>
</protein>
<dbReference type="InterPro" id="IPR036852">
    <property type="entry name" value="Peptidase_S8/S53_dom_sf"/>
</dbReference>
<reference evidence="2" key="1">
    <citation type="journal article" date="2023" name="Mol. Phylogenet. Evol.">
        <title>Genome-scale phylogeny and comparative genomics of the fungal order Sordariales.</title>
        <authorList>
            <person name="Hensen N."/>
            <person name="Bonometti L."/>
            <person name="Westerberg I."/>
            <person name="Brannstrom I.O."/>
            <person name="Guillou S."/>
            <person name="Cros-Aarteil S."/>
            <person name="Calhoun S."/>
            <person name="Haridas S."/>
            <person name="Kuo A."/>
            <person name="Mondo S."/>
            <person name="Pangilinan J."/>
            <person name="Riley R."/>
            <person name="LaButti K."/>
            <person name="Andreopoulos B."/>
            <person name="Lipzen A."/>
            <person name="Chen C."/>
            <person name="Yan M."/>
            <person name="Daum C."/>
            <person name="Ng V."/>
            <person name="Clum A."/>
            <person name="Steindorff A."/>
            <person name="Ohm R.A."/>
            <person name="Martin F."/>
            <person name="Silar P."/>
            <person name="Natvig D.O."/>
            <person name="Lalanne C."/>
            <person name="Gautier V."/>
            <person name="Ament-Velasquez S.L."/>
            <person name="Kruys A."/>
            <person name="Hutchinson M.I."/>
            <person name="Powell A.J."/>
            <person name="Barry K."/>
            <person name="Miller A.N."/>
            <person name="Grigoriev I.V."/>
            <person name="Debuchy R."/>
            <person name="Gladieux P."/>
            <person name="Hiltunen Thoren M."/>
            <person name="Johannesson H."/>
        </authorList>
    </citation>
    <scope>NUCLEOTIDE SEQUENCE</scope>
    <source>
        <strain evidence="2">CBS 232.78</strain>
    </source>
</reference>
<feature type="region of interest" description="Disordered" evidence="1">
    <location>
        <begin position="214"/>
        <end position="236"/>
    </location>
</feature>
<dbReference type="GO" id="GO:0004252">
    <property type="term" value="F:serine-type endopeptidase activity"/>
    <property type="evidence" value="ECO:0007669"/>
    <property type="project" value="InterPro"/>
</dbReference>
<feature type="compositionally biased region" description="Polar residues" evidence="1">
    <location>
        <begin position="1"/>
        <end position="18"/>
    </location>
</feature>
<dbReference type="Proteomes" id="UP001285441">
    <property type="component" value="Unassembled WGS sequence"/>
</dbReference>
<dbReference type="Gene3D" id="3.40.50.200">
    <property type="entry name" value="Peptidase S8/S53 domain"/>
    <property type="match status" value="1"/>
</dbReference>
<feature type="region of interest" description="Disordered" evidence="1">
    <location>
        <begin position="448"/>
        <end position="469"/>
    </location>
</feature>
<dbReference type="AlphaFoldDB" id="A0AAE0NR33"/>
<dbReference type="SUPFAM" id="SSF52743">
    <property type="entry name" value="Subtilisin-like"/>
    <property type="match status" value="1"/>
</dbReference>
<evidence type="ECO:0008006" key="4">
    <source>
        <dbReference type="Google" id="ProtNLM"/>
    </source>
</evidence>